<protein>
    <submittedName>
        <fullName evidence="2">Uncharacterized protein</fullName>
    </submittedName>
</protein>
<accession>A0ABR2LKU2</accession>
<evidence type="ECO:0000313" key="2">
    <source>
        <dbReference type="EMBL" id="KAK8943709.1"/>
    </source>
</evidence>
<evidence type="ECO:0000313" key="3">
    <source>
        <dbReference type="Proteomes" id="UP001412067"/>
    </source>
</evidence>
<sequence length="89" mass="10096">MEGLIPFLFHAFKKNRRDRGTYRSLSDASSGGGSRKELMLDWAAQEGSSHHRRTRSDFPPASMADSAFLTGDPRRKARDENLSYGRESY</sequence>
<dbReference type="Proteomes" id="UP001412067">
    <property type="component" value="Unassembled WGS sequence"/>
</dbReference>
<proteinExistence type="predicted"/>
<keyword evidence="3" id="KW-1185">Reference proteome</keyword>
<dbReference type="PANTHER" id="PTHR38370:SF1">
    <property type="entry name" value="BETA-1,4-XYLOSIDASE"/>
    <property type="match status" value="1"/>
</dbReference>
<dbReference type="EMBL" id="JBBWWR010000018">
    <property type="protein sequence ID" value="KAK8943709.1"/>
    <property type="molecule type" value="Genomic_DNA"/>
</dbReference>
<dbReference type="PANTHER" id="PTHR38370">
    <property type="entry name" value="BETA-1,4-XYLOSIDASE"/>
    <property type="match status" value="1"/>
</dbReference>
<organism evidence="2 3">
    <name type="scientific">Platanthera guangdongensis</name>
    <dbReference type="NCBI Taxonomy" id="2320717"/>
    <lineage>
        <taxon>Eukaryota</taxon>
        <taxon>Viridiplantae</taxon>
        <taxon>Streptophyta</taxon>
        <taxon>Embryophyta</taxon>
        <taxon>Tracheophyta</taxon>
        <taxon>Spermatophyta</taxon>
        <taxon>Magnoliopsida</taxon>
        <taxon>Liliopsida</taxon>
        <taxon>Asparagales</taxon>
        <taxon>Orchidaceae</taxon>
        <taxon>Orchidoideae</taxon>
        <taxon>Orchideae</taxon>
        <taxon>Orchidinae</taxon>
        <taxon>Platanthera</taxon>
    </lineage>
</organism>
<feature type="region of interest" description="Disordered" evidence="1">
    <location>
        <begin position="18"/>
        <end position="89"/>
    </location>
</feature>
<reference evidence="2 3" key="1">
    <citation type="journal article" date="2022" name="Nat. Plants">
        <title>Genomes of leafy and leafless Platanthera orchids illuminate the evolution of mycoheterotrophy.</title>
        <authorList>
            <person name="Li M.H."/>
            <person name="Liu K.W."/>
            <person name="Li Z."/>
            <person name="Lu H.C."/>
            <person name="Ye Q.L."/>
            <person name="Zhang D."/>
            <person name="Wang J.Y."/>
            <person name="Li Y.F."/>
            <person name="Zhong Z.M."/>
            <person name="Liu X."/>
            <person name="Yu X."/>
            <person name="Liu D.K."/>
            <person name="Tu X.D."/>
            <person name="Liu B."/>
            <person name="Hao Y."/>
            <person name="Liao X.Y."/>
            <person name="Jiang Y.T."/>
            <person name="Sun W.H."/>
            <person name="Chen J."/>
            <person name="Chen Y.Q."/>
            <person name="Ai Y."/>
            <person name="Zhai J.W."/>
            <person name="Wu S.S."/>
            <person name="Zhou Z."/>
            <person name="Hsiao Y.Y."/>
            <person name="Wu W.L."/>
            <person name="Chen Y.Y."/>
            <person name="Lin Y.F."/>
            <person name="Hsu J.L."/>
            <person name="Li C.Y."/>
            <person name="Wang Z.W."/>
            <person name="Zhao X."/>
            <person name="Zhong W.Y."/>
            <person name="Ma X.K."/>
            <person name="Ma L."/>
            <person name="Huang J."/>
            <person name="Chen G.Z."/>
            <person name="Huang M.Z."/>
            <person name="Huang L."/>
            <person name="Peng D.H."/>
            <person name="Luo Y.B."/>
            <person name="Zou S.Q."/>
            <person name="Chen S.P."/>
            <person name="Lan S."/>
            <person name="Tsai W.C."/>
            <person name="Van de Peer Y."/>
            <person name="Liu Z.J."/>
        </authorList>
    </citation>
    <scope>NUCLEOTIDE SEQUENCE [LARGE SCALE GENOMIC DNA]</scope>
    <source>
        <strain evidence="2">Lor288</strain>
    </source>
</reference>
<gene>
    <name evidence="2" type="ORF">KSP40_PGU007794</name>
</gene>
<comment type="caution">
    <text evidence="2">The sequence shown here is derived from an EMBL/GenBank/DDBJ whole genome shotgun (WGS) entry which is preliminary data.</text>
</comment>
<feature type="compositionally biased region" description="Basic and acidic residues" evidence="1">
    <location>
        <begin position="72"/>
        <end position="81"/>
    </location>
</feature>
<evidence type="ECO:0000256" key="1">
    <source>
        <dbReference type="SAM" id="MobiDB-lite"/>
    </source>
</evidence>
<name>A0ABR2LKU2_9ASPA</name>